<feature type="region of interest" description="Disordered" evidence="1">
    <location>
        <begin position="1"/>
        <end position="45"/>
    </location>
</feature>
<feature type="compositionally biased region" description="Polar residues" evidence="1">
    <location>
        <begin position="93"/>
        <end position="108"/>
    </location>
</feature>
<keyword evidence="3" id="KW-1185">Reference proteome</keyword>
<feature type="compositionally biased region" description="Polar residues" evidence="1">
    <location>
        <begin position="15"/>
        <end position="36"/>
    </location>
</feature>
<feature type="region of interest" description="Disordered" evidence="1">
    <location>
        <begin position="81"/>
        <end position="118"/>
    </location>
</feature>
<evidence type="ECO:0000256" key="1">
    <source>
        <dbReference type="SAM" id="MobiDB-lite"/>
    </source>
</evidence>
<gene>
    <name evidence="2" type="ORF">KC19_VG304000</name>
</gene>
<protein>
    <submittedName>
        <fullName evidence="2">Uncharacterized protein</fullName>
    </submittedName>
</protein>
<evidence type="ECO:0000313" key="3">
    <source>
        <dbReference type="Proteomes" id="UP000822688"/>
    </source>
</evidence>
<name>A0A8T0HW54_CERPU</name>
<accession>A0A8T0HW54</accession>
<comment type="caution">
    <text evidence="2">The sequence shown here is derived from an EMBL/GenBank/DDBJ whole genome shotgun (WGS) entry which is preliminary data.</text>
</comment>
<evidence type="ECO:0000313" key="2">
    <source>
        <dbReference type="EMBL" id="KAG0574939.1"/>
    </source>
</evidence>
<proteinExistence type="predicted"/>
<organism evidence="2 3">
    <name type="scientific">Ceratodon purpureus</name>
    <name type="common">Fire moss</name>
    <name type="synonym">Dicranum purpureum</name>
    <dbReference type="NCBI Taxonomy" id="3225"/>
    <lineage>
        <taxon>Eukaryota</taxon>
        <taxon>Viridiplantae</taxon>
        <taxon>Streptophyta</taxon>
        <taxon>Embryophyta</taxon>
        <taxon>Bryophyta</taxon>
        <taxon>Bryophytina</taxon>
        <taxon>Bryopsida</taxon>
        <taxon>Dicranidae</taxon>
        <taxon>Pseudoditrichales</taxon>
        <taxon>Ditrichaceae</taxon>
        <taxon>Ceratodon</taxon>
    </lineage>
</organism>
<reference evidence="2" key="1">
    <citation type="submission" date="2020-06" db="EMBL/GenBank/DDBJ databases">
        <title>WGS assembly of Ceratodon purpureus strain R40.</title>
        <authorList>
            <person name="Carey S.B."/>
            <person name="Jenkins J."/>
            <person name="Shu S."/>
            <person name="Lovell J.T."/>
            <person name="Sreedasyam A."/>
            <person name="Maumus F."/>
            <person name="Tiley G.P."/>
            <person name="Fernandez-Pozo N."/>
            <person name="Barry K."/>
            <person name="Chen C."/>
            <person name="Wang M."/>
            <person name="Lipzen A."/>
            <person name="Daum C."/>
            <person name="Saski C.A."/>
            <person name="Payton A.C."/>
            <person name="Mcbreen J.C."/>
            <person name="Conrad R.E."/>
            <person name="Kollar L.M."/>
            <person name="Olsson S."/>
            <person name="Huttunen S."/>
            <person name="Landis J.B."/>
            <person name="Wickett N.J."/>
            <person name="Johnson M.G."/>
            <person name="Rensing S.A."/>
            <person name="Grimwood J."/>
            <person name="Schmutz J."/>
            <person name="Mcdaniel S.F."/>
        </authorList>
    </citation>
    <scope>NUCLEOTIDE SEQUENCE</scope>
    <source>
        <strain evidence="2">R40</strain>
    </source>
</reference>
<dbReference type="Proteomes" id="UP000822688">
    <property type="component" value="Chromosome V"/>
</dbReference>
<sequence>MDLTMAEAEDEADSQDTAASLDQNLQPTQDTSIQETNYEDEGQREDNIITTTTMLQPSLNRQLTSDTPITPNISNFHALGDLDLPEDREHRTSQPGDQTTKQIEQETPLNDARLHMIP</sequence>
<dbReference type="AlphaFoldDB" id="A0A8T0HW54"/>
<dbReference type="EMBL" id="CM026426">
    <property type="protein sequence ID" value="KAG0574939.1"/>
    <property type="molecule type" value="Genomic_DNA"/>
</dbReference>